<reference evidence="2 3" key="1">
    <citation type="submission" date="2016-02" db="EMBL/GenBank/DDBJ databases">
        <title>Genome analysis of coral dinoflagellate symbionts highlights evolutionary adaptations to a symbiotic lifestyle.</title>
        <authorList>
            <person name="Aranda M."/>
            <person name="Li Y."/>
            <person name="Liew Y.J."/>
            <person name="Baumgarten S."/>
            <person name="Simakov O."/>
            <person name="Wilson M."/>
            <person name="Piel J."/>
            <person name="Ashoor H."/>
            <person name="Bougouffa S."/>
            <person name="Bajic V.B."/>
            <person name="Ryu T."/>
            <person name="Ravasi T."/>
            <person name="Bayer T."/>
            <person name="Micklem G."/>
            <person name="Kim H."/>
            <person name="Bhak J."/>
            <person name="Lajeunesse T.C."/>
            <person name="Voolstra C.R."/>
        </authorList>
    </citation>
    <scope>NUCLEOTIDE SEQUENCE [LARGE SCALE GENOMIC DNA]</scope>
    <source>
        <strain evidence="2 3">CCMP2467</strain>
    </source>
</reference>
<feature type="compositionally biased region" description="Basic and acidic residues" evidence="1">
    <location>
        <begin position="93"/>
        <end position="110"/>
    </location>
</feature>
<sequence>MPLLSSIDAMVLPRVLESFKMQPGVSIPAALAAACDFMKKSSDAFVMKHQVAKPDPVPVPPAPAEAHALQDSDDPTKAGDAAAAEVLEAAKAKAEAEVAKQPDSDQHSKEATLSPSKRPSVADSSISFAAARPDTHADADRWAFKSLEALRDTGLQQFGVDFAARLRSTLAAGLCMRTDYSGLGGPEEALDQVFRALGNREAFQFTCQRSGDVLRCARDLLKSRQGLSRPACVHVNILERFPEDLLVRLEDRRQQLLKQAQAASDYEELGRQFIQEAFHAVMDRMQVMDISQHRAHCEVHDCNCPVFPEPPEAFAGLMCSVAGVSCFDFSNMGVAHKFLGDSALAFVIWAVERRLADEDFFVAENVPAFDEAMLARLMHGMYDMFCLRVCPTCFGLPITRDRKYLVFLSKRLIWAPEVAALGHEAAFRKFFMRQVMLRADEMLRSPTQELDAHVQQLALRRNLPARAANGRQWSCYLAMSKTRQHRVQEHEQVLRAAGFSDRSPVLTNIAQSAQHMGPVVSGYLPTLLRKSDIWSFRLRRLVTATELLEFQGYNLYGEPQLRSSLEHALQSVSCTNKTSLAGNAMHIQCIGSVLLFTIACTVRA</sequence>
<dbReference type="InterPro" id="IPR029063">
    <property type="entry name" value="SAM-dependent_MTases_sf"/>
</dbReference>
<name>A0A1Q9CTD7_SYMMI</name>
<dbReference type="OrthoDB" id="414337at2759"/>
<proteinExistence type="predicted"/>
<evidence type="ECO:0000313" key="2">
    <source>
        <dbReference type="EMBL" id="OLP86171.1"/>
    </source>
</evidence>
<dbReference type="EMBL" id="LSRX01000931">
    <property type="protein sequence ID" value="OLP86171.1"/>
    <property type="molecule type" value="Genomic_DNA"/>
</dbReference>
<organism evidence="2 3">
    <name type="scientific">Symbiodinium microadriaticum</name>
    <name type="common">Dinoflagellate</name>
    <name type="synonym">Zooxanthella microadriatica</name>
    <dbReference type="NCBI Taxonomy" id="2951"/>
    <lineage>
        <taxon>Eukaryota</taxon>
        <taxon>Sar</taxon>
        <taxon>Alveolata</taxon>
        <taxon>Dinophyceae</taxon>
        <taxon>Suessiales</taxon>
        <taxon>Symbiodiniaceae</taxon>
        <taxon>Symbiodinium</taxon>
    </lineage>
</organism>
<keyword evidence="3" id="KW-1185">Reference proteome</keyword>
<feature type="compositionally biased region" description="Basic and acidic residues" evidence="1">
    <location>
        <begin position="68"/>
        <end position="77"/>
    </location>
</feature>
<dbReference type="Gene3D" id="3.40.50.150">
    <property type="entry name" value="Vaccinia Virus protein VP39"/>
    <property type="match status" value="1"/>
</dbReference>
<feature type="region of interest" description="Disordered" evidence="1">
    <location>
        <begin position="54"/>
        <end position="80"/>
    </location>
</feature>
<dbReference type="SUPFAM" id="SSF53335">
    <property type="entry name" value="S-adenosyl-L-methionine-dependent methyltransferases"/>
    <property type="match status" value="1"/>
</dbReference>
<feature type="compositionally biased region" description="Polar residues" evidence="1">
    <location>
        <begin position="111"/>
        <end position="121"/>
    </location>
</feature>
<accession>A0A1Q9CTD7</accession>
<gene>
    <name evidence="2" type="ORF">AK812_SmicGene32752</name>
</gene>
<comment type="caution">
    <text evidence="2">The sequence shown here is derived from an EMBL/GenBank/DDBJ whole genome shotgun (WGS) entry which is preliminary data.</text>
</comment>
<dbReference type="Proteomes" id="UP000186817">
    <property type="component" value="Unassembled WGS sequence"/>
</dbReference>
<evidence type="ECO:0000256" key="1">
    <source>
        <dbReference type="SAM" id="MobiDB-lite"/>
    </source>
</evidence>
<dbReference type="AlphaFoldDB" id="A0A1Q9CTD7"/>
<feature type="region of interest" description="Disordered" evidence="1">
    <location>
        <begin position="93"/>
        <end position="121"/>
    </location>
</feature>
<protein>
    <submittedName>
        <fullName evidence="2">Uncharacterized protein</fullName>
    </submittedName>
</protein>
<evidence type="ECO:0000313" key="3">
    <source>
        <dbReference type="Proteomes" id="UP000186817"/>
    </source>
</evidence>